<reference evidence="3" key="1">
    <citation type="journal article" date="2020" name="Stud. Mycol.">
        <title>101 Dothideomycetes genomes: a test case for predicting lifestyles and emergence of pathogens.</title>
        <authorList>
            <person name="Haridas S."/>
            <person name="Albert R."/>
            <person name="Binder M."/>
            <person name="Bloem J."/>
            <person name="Labutti K."/>
            <person name="Salamov A."/>
            <person name="Andreopoulos B."/>
            <person name="Baker S."/>
            <person name="Barry K."/>
            <person name="Bills G."/>
            <person name="Bluhm B."/>
            <person name="Cannon C."/>
            <person name="Castanera R."/>
            <person name="Culley D."/>
            <person name="Daum C."/>
            <person name="Ezra D."/>
            <person name="Gonzalez J."/>
            <person name="Henrissat B."/>
            <person name="Kuo A."/>
            <person name="Liang C."/>
            <person name="Lipzen A."/>
            <person name="Lutzoni F."/>
            <person name="Magnuson J."/>
            <person name="Mondo S."/>
            <person name="Nolan M."/>
            <person name="Ohm R."/>
            <person name="Pangilinan J."/>
            <person name="Park H.-J."/>
            <person name="Ramirez L."/>
            <person name="Alfaro M."/>
            <person name="Sun H."/>
            <person name="Tritt A."/>
            <person name="Yoshinaga Y."/>
            <person name="Zwiers L.-H."/>
            <person name="Turgeon B."/>
            <person name="Goodwin S."/>
            <person name="Spatafora J."/>
            <person name="Crous P."/>
            <person name="Grigoriev I."/>
        </authorList>
    </citation>
    <scope>NUCLEOTIDE SEQUENCE</scope>
    <source>
        <strain evidence="3">CBS 122368</strain>
    </source>
</reference>
<gene>
    <name evidence="3" type="ORF">BU26DRAFT_408629</name>
</gene>
<evidence type="ECO:0000313" key="4">
    <source>
        <dbReference type="Proteomes" id="UP000800094"/>
    </source>
</evidence>
<dbReference type="InterPro" id="IPR058525">
    <property type="entry name" value="DUF8212"/>
</dbReference>
<evidence type="ECO:0000259" key="1">
    <source>
        <dbReference type="Pfam" id="PF06985"/>
    </source>
</evidence>
<proteinExistence type="predicted"/>
<feature type="non-terminal residue" evidence="3">
    <location>
        <position position="256"/>
    </location>
</feature>
<keyword evidence="4" id="KW-1185">Reference proteome</keyword>
<dbReference type="InterPro" id="IPR010730">
    <property type="entry name" value="HET"/>
</dbReference>
<protein>
    <submittedName>
        <fullName evidence="3">HET-domain-containing protein</fullName>
    </submittedName>
</protein>
<dbReference type="Pfam" id="PF26640">
    <property type="entry name" value="DUF8212"/>
    <property type="match status" value="1"/>
</dbReference>
<dbReference type="Proteomes" id="UP000800094">
    <property type="component" value="Unassembled WGS sequence"/>
</dbReference>
<evidence type="ECO:0000313" key="3">
    <source>
        <dbReference type="EMBL" id="KAF2252085.1"/>
    </source>
</evidence>
<dbReference type="EMBL" id="ML987192">
    <property type="protein sequence ID" value="KAF2252085.1"/>
    <property type="molecule type" value="Genomic_DNA"/>
</dbReference>
<dbReference type="Pfam" id="PF06985">
    <property type="entry name" value="HET"/>
    <property type="match status" value="1"/>
</dbReference>
<accession>A0A6A6INF5</accession>
<dbReference type="AlphaFoldDB" id="A0A6A6INF5"/>
<name>A0A6A6INF5_9PLEO</name>
<dbReference type="OrthoDB" id="674604at2759"/>
<dbReference type="PANTHER" id="PTHR10622:SF10">
    <property type="entry name" value="HET DOMAIN-CONTAINING PROTEIN"/>
    <property type="match status" value="1"/>
</dbReference>
<feature type="domain" description="DUF8212" evidence="2">
    <location>
        <begin position="235"/>
        <end position="256"/>
    </location>
</feature>
<sequence length="256" mass="29326">MRLINAHTLRLENFHNEATIPPYAILSHTWGNSEITFKELRGLNMSLRNARIRIKAKAGYYKITKACAQALIDGLSYCWVDTCCIDKTSSAELSEAINSMFRWYKNAQVCYAYLDDIDFRFWTKSIDLLGERDLAKAKWFTRGWTLQELVAPKKVVFYIKGWNFVGNKASMVEKLARITGIDEETLAGGSLEAVSVARRMSWAAKRVTTRVEDIAYCLLGIFDVNMPLLYGEGEKAFVRLQEEIMKDSQDQSLFAW</sequence>
<evidence type="ECO:0000259" key="2">
    <source>
        <dbReference type="Pfam" id="PF26640"/>
    </source>
</evidence>
<dbReference type="PANTHER" id="PTHR10622">
    <property type="entry name" value="HET DOMAIN-CONTAINING PROTEIN"/>
    <property type="match status" value="1"/>
</dbReference>
<organism evidence="3 4">
    <name type="scientific">Trematosphaeria pertusa</name>
    <dbReference type="NCBI Taxonomy" id="390896"/>
    <lineage>
        <taxon>Eukaryota</taxon>
        <taxon>Fungi</taxon>
        <taxon>Dikarya</taxon>
        <taxon>Ascomycota</taxon>
        <taxon>Pezizomycotina</taxon>
        <taxon>Dothideomycetes</taxon>
        <taxon>Pleosporomycetidae</taxon>
        <taxon>Pleosporales</taxon>
        <taxon>Massarineae</taxon>
        <taxon>Trematosphaeriaceae</taxon>
        <taxon>Trematosphaeria</taxon>
    </lineage>
</organism>
<dbReference type="GeneID" id="54576228"/>
<feature type="domain" description="Heterokaryon incompatibility" evidence="1">
    <location>
        <begin position="23"/>
        <end position="116"/>
    </location>
</feature>
<dbReference type="RefSeq" id="XP_033687089.1">
    <property type="nucleotide sequence ID" value="XM_033822898.1"/>
</dbReference>